<organism evidence="2 3">
    <name type="scientific">Globodera rostochiensis</name>
    <name type="common">Golden nematode worm</name>
    <name type="synonym">Heterodera rostochiensis</name>
    <dbReference type="NCBI Taxonomy" id="31243"/>
    <lineage>
        <taxon>Eukaryota</taxon>
        <taxon>Metazoa</taxon>
        <taxon>Ecdysozoa</taxon>
        <taxon>Nematoda</taxon>
        <taxon>Chromadorea</taxon>
        <taxon>Rhabditida</taxon>
        <taxon>Tylenchina</taxon>
        <taxon>Tylenchomorpha</taxon>
        <taxon>Tylenchoidea</taxon>
        <taxon>Heteroderidae</taxon>
        <taxon>Heteroderinae</taxon>
        <taxon>Globodera</taxon>
    </lineage>
</organism>
<name>A0A914HFV2_GLORO</name>
<protein>
    <submittedName>
        <fullName evidence="3">Uncharacterized protein</fullName>
    </submittedName>
</protein>
<feature type="compositionally biased region" description="Low complexity" evidence="1">
    <location>
        <begin position="81"/>
        <end position="91"/>
    </location>
</feature>
<dbReference type="WBParaSite" id="Gr19_v10_g1678.t1">
    <property type="protein sequence ID" value="Gr19_v10_g1678.t1"/>
    <property type="gene ID" value="Gr19_v10_g1678"/>
</dbReference>
<keyword evidence="2" id="KW-1185">Reference proteome</keyword>
<evidence type="ECO:0000313" key="2">
    <source>
        <dbReference type="Proteomes" id="UP000887572"/>
    </source>
</evidence>
<dbReference type="Proteomes" id="UP000887572">
    <property type="component" value="Unplaced"/>
</dbReference>
<feature type="compositionally biased region" description="Basic and acidic residues" evidence="1">
    <location>
        <begin position="1"/>
        <end position="17"/>
    </location>
</feature>
<feature type="region of interest" description="Disordered" evidence="1">
    <location>
        <begin position="1"/>
        <end position="22"/>
    </location>
</feature>
<evidence type="ECO:0000313" key="3">
    <source>
        <dbReference type="WBParaSite" id="Gr19_v10_g1678.t1"/>
    </source>
</evidence>
<sequence length="91" mass="10077">MEEQSRRMDCGKGKGRADPTLYSPTLTANVCPPSSSRSMCTCISAAHQRTNGVDALLEDKNGRRRRREDGLPTKRRRRRTAAAVSVATEND</sequence>
<evidence type="ECO:0000256" key="1">
    <source>
        <dbReference type="SAM" id="MobiDB-lite"/>
    </source>
</evidence>
<dbReference type="AlphaFoldDB" id="A0A914HFV2"/>
<feature type="region of interest" description="Disordered" evidence="1">
    <location>
        <begin position="54"/>
        <end position="91"/>
    </location>
</feature>
<feature type="compositionally biased region" description="Basic and acidic residues" evidence="1">
    <location>
        <begin position="57"/>
        <end position="72"/>
    </location>
</feature>
<reference evidence="3" key="1">
    <citation type="submission" date="2022-11" db="UniProtKB">
        <authorList>
            <consortium name="WormBaseParasite"/>
        </authorList>
    </citation>
    <scope>IDENTIFICATION</scope>
</reference>
<accession>A0A914HFV2</accession>
<proteinExistence type="predicted"/>